<name>A0A1I9L2J4_9CAUD</name>
<dbReference type="Proteomes" id="UP000225190">
    <property type="component" value="Segment"/>
</dbReference>
<comment type="cofactor">
    <cofactor evidence="1">
        <name>Mg(2+)</name>
        <dbReference type="ChEBI" id="CHEBI:18420"/>
    </cofactor>
</comment>
<keyword evidence="6" id="KW-1185">Reference proteome</keyword>
<evidence type="ECO:0000256" key="1">
    <source>
        <dbReference type="ARBA" id="ARBA00001946"/>
    </source>
</evidence>
<reference evidence="5 6" key="1">
    <citation type="submission" date="2015-11" db="EMBL/GenBank/DDBJ databases">
        <title>Bacteriophages of Xanthomonas arboricola pv. juglandis: Characterization of two phages.</title>
        <authorList>
            <person name="Domotor D."/>
            <person name="Frank T."/>
            <person name="Rakhely G."/>
            <person name="Doffkay Z."/>
            <person name="Schneider G."/>
            <person name="Kovacs T."/>
        </authorList>
    </citation>
    <scope>NUCLEOTIDE SEQUENCE [LARGE SCALE GENOMIC DNA]</scope>
</reference>
<dbReference type="GO" id="GO:0003676">
    <property type="term" value="F:nucleic acid binding"/>
    <property type="evidence" value="ECO:0007669"/>
    <property type="project" value="InterPro"/>
</dbReference>
<evidence type="ECO:0000259" key="4">
    <source>
        <dbReference type="Pfam" id="PF08774"/>
    </source>
</evidence>
<organism evidence="5 6">
    <name type="scientific">Xanthomonas phage XAJ2</name>
    <dbReference type="NCBI Taxonomy" id="1775249"/>
    <lineage>
        <taxon>Viruses</taxon>
        <taxon>Duplodnaviria</taxon>
        <taxon>Heunggongvirae</taxon>
        <taxon>Uroviricota</taxon>
        <taxon>Caudoviricetes</taxon>
        <taxon>Caudoviricetes incertae sedis</taxon>
        <taxon>Xajduovirus</taxon>
        <taxon>Xajduovirus XAJ2</taxon>
    </lineage>
</organism>
<accession>A0A1I9L2J4</accession>
<evidence type="ECO:0000256" key="2">
    <source>
        <dbReference type="ARBA" id="ARBA00022722"/>
    </source>
</evidence>
<dbReference type="GO" id="GO:0004518">
    <property type="term" value="F:nuclease activity"/>
    <property type="evidence" value="ECO:0007669"/>
    <property type="project" value="UniProtKB-KW"/>
</dbReference>
<dbReference type="InterPro" id="IPR011856">
    <property type="entry name" value="tRNA_endonuc-like_dom_sf"/>
</dbReference>
<dbReference type="InterPro" id="IPR014883">
    <property type="entry name" value="VRR_NUC"/>
</dbReference>
<dbReference type="EMBL" id="KU197014">
    <property type="protein sequence ID" value="AMW36181.1"/>
    <property type="molecule type" value="Genomic_DNA"/>
</dbReference>
<feature type="domain" description="VRR-NUC" evidence="4">
    <location>
        <begin position="87"/>
        <end position="145"/>
    </location>
</feature>
<keyword evidence="3" id="KW-0378">Hydrolase</keyword>
<protein>
    <submittedName>
        <fullName evidence="5">Nuclease</fullName>
    </submittedName>
</protein>
<evidence type="ECO:0000313" key="6">
    <source>
        <dbReference type="Proteomes" id="UP000225190"/>
    </source>
</evidence>
<sequence>MSMTPAKLAKSGTEHGEQVAVFAYAAIARLHGFDVADAWAAEATNLEEVKRVASHELPELKWLHAIPNGGSRGDDEKTRAIRGGQMKAEGVRTGVSDISWPVCRGSYSGLYIEMKKVKGGTVSPEQKEFIAFVQSQGFAAGVCHGWQEAVNILKMYWNGEL</sequence>
<keyword evidence="2" id="KW-0540">Nuclease</keyword>
<evidence type="ECO:0000256" key="3">
    <source>
        <dbReference type="ARBA" id="ARBA00022801"/>
    </source>
</evidence>
<evidence type="ECO:0000313" key="5">
    <source>
        <dbReference type="EMBL" id="AMW36181.1"/>
    </source>
</evidence>
<proteinExistence type="predicted"/>
<dbReference type="Pfam" id="PF08774">
    <property type="entry name" value="VRR_NUC"/>
    <property type="match status" value="1"/>
</dbReference>
<dbReference type="GO" id="GO:0016788">
    <property type="term" value="F:hydrolase activity, acting on ester bonds"/>
    <property type="evidence" value="ECO:0007669"/>
    <property type="project" value="InterPro"/>
</dbReference>
<dbReference type="Gene3D" id="3.40.1350.10">
    <property type="match status" value="1"/>
</dbReference>